<protein>
    <submittedName>
        <fullName evidence="1">Uncharacterized protein</fullName>
    </submittedName>
</protein>
<accession>A0A5C8KIS4</accession>
<dbReference type="OrthoDB" id="9810247at2"/>
<keyword evidence="2" id="KW-1185">Reference proteome</keyword>
<dbReference type="AlphaFoldDB" id="A0A5C8KIS4"/>
<organism evidence="1 2">
    <name type="scientific">Alkalisalibacterium limincola</name>
    <dbReference type="NCBI Taxonomy" id="2699169"/>
    <lineage>
        <taxon>Bacteria</taxon>
        <taxon>Pseudomonadati</taxon>
        <taxon>Pseudomonadota</taxon>
        <taxon>Gammaproteobacteria</taxon>
        <taxon>Lysobacterales</taxon>
        <taxon>Lysobacteraceae</taxon>
        <taxon>Alkalisalibacterium</taxon>
    </lineage>
</organism>
<name>A0A5C8KIS4_9GAMM</name>
<gene>
    <name evidence="1" type="ORF">FU658_12975</name>
</gene>
<sequence>MSLAEDQGFGLRICRLGLPHLGGLNVLLVGPESDRLASFAAFQRASEAIATPTIDPCDLVTGSFDIVVWLDGSSECLLAEGRLARVMSLLTRQGLLVLESTLATAPALPLDADPTPASAILTREALDAGLAGYAIKQVGAPHEHPFLEQGFSLVVHHVAIRRPVVCLMMAPPGWGKSSLARQIFGGDAPSLPVIAADSLIHRIARDQVAVDDALREAIQQDFSPLQIDQAVFRIMARGQVEAWVDAVVEAAGEQDFVLEGFVPSDSQGELQDAFRERGFLPVRMDWDRQHPAPMDVERAEGELRGFEQALAAGAGPASLAAMTPGTVAGNVDAMIVGPKGVTLRGWAVTATGHRPSRFEVRHGREVLEVIRAEVEDRPDVRDHLDLPHGRIGFRLLVGPGSRKLRRLSAVSVRVADEHGEWHGPLHRSG</sequence>
<reference evidence="1 2" key="1">
    <citation type="submission" date="2019-08" db="EMBL/GenBank/DDBJ databases">
        <authorList>
            <person name="Karlyshev A.V."/>
        </authorList>
    </citation>
    <scope>NUCLEOTIDE SEQUENCE [LARGE SCALE GENOMIC DNA]</scope>
    <source>
        <strain evidence="1 2">Alg18-2.2</strain>
    </source>
</reference>
<dbReference type="RefSeq" id="WP_147892465.1">
    <property type="nucleotide sequence ID" value="NZ_VRTS01000010.1"/>
</dbReference>
<comment type="caution">
    <text evidence="1">The sequence shown here is derived from an EMBL/GenBank/DDBJ whole genome shotgun (WGS) entry which is preliminary data.</text>
</comment>
<evidence type="ECO:0000313" key="2">
    <source>
        <dbReference type="Proteomes" id="UP000321248"/>
    </source>
</evidence>
<evidence type="ECO:0000313" key="1">
    <source>
        <dbReference type="EMBL" id="TXK59851.1"/>
    </source>
</evidence>
<dbReference type="Proteomes" id="UP000321248">
    <property type="component" value="Unassembled WGS sequence"/>
</dbReference>
<dbReference type="EMBL" id="VRTS01000010">
    <property type="protein sequence ID" value="TXK59851.1"/>
    <property type="molecule type" value="Genomic_DNA"/>
</dbReference>
<proteinExistence type="predicted"/>